<organism evidence="3 4">
    <name type="scientific">Neoaquamicrobium microcysteis</name>
    <dbReference type="NCBI Taxonomy" id="2682781"/>
    <lineage>
        <taxon>Bacteria</taxon>
        <taxon>Pseudomonadati</taxon>
        <taxon>Pseudomonadota</taxon>
        <taxon>Alphaproteobacteria</taxon>
        <taxon>Hyphomicrobiales</taxon>
        <taxon>Phyllobacteriaceae</taxon>
        <taxon>Neoaquamicrobium</taxon>
    </lineage>
</organism>
<dbReference type="CDD" id="cd06533">
    <property type="entry name" value="Glyco_transf_WecG_TagA"/>
    <property type="match status" value="1"/>
</dbReference>
<evidence type="ECO:0000256" key="2">
    <source>
        <dbReference type="ARBA" id="ARBA00022679"/>
    </source>
</evidence>
<dbReference type="EMBL" id="VSZS01000060">
    <property type="protein sequence ID" value="TYR33059.1"/>
    <property type="molecule type" value="Genomic_DNA"/>
</dbReference>
<accession>A0A5D4GYT8</accession>
<dbReference type="NCBIfam" id="TIGR00696">
    <property type="entry name" value="wecG_tagA_cpsF"/>
    <property type="match status" value="1"/>
</dbReference>
<dbReference type="GO" id="GO:0016758">
    <property type="term" value="F:hexosyltransferase activity"/>
    <property type="evidence" value="ECO:0007669"/>
    <property type="project" value="TreeGrafter"/>
</dbReference>
<name>A0A5D4GYT8_9HYPH</name>
<keyword evidence="2 3" id="KW-0808">Transferase</keyword>
<keyword evidence="4" id="KW-1185">Reference proteome</keyword>
<evidence type="ECO:0000313" key="3">
    <source>
        <dbReference type="EMBL" id="TYR33059.1"/>
    </source>
</evidence>
<sequence>MAGRPTIKRTTMENNIHAKPDDAFDTFDVLGVPVSITSVDRSFRALVNWARDDRGRFVFIRDVHGIMQAQTDERLRQLHYEAALVTPDGMPLVWAGKSRGLPVERTAGADLMMHVLKHSGGTGLKHYFYGGKDGVAEELRDRFSLITPEADIVGVGTPPFRPLTEDELEAVSRDMIAKGANVVWIGISTPKQEFLMGELAKRVPATFIGVGATFDFHTGNVKRAPVWMQKNGLEWLHRLCSEPRRLWRRYLVLAPKFVALMALQRFKVPT</sequence>
<proteinExistence type="predicted"/>
<evidence type="ECO:0000313" key="4">
    <source>
        <dbReference type="Proteomes" id="UP000323258"/>
    </source>
</evidence>
<comment type="caution">
    <text evidence="3">The sequence shown here is derived from an EMBL/GenBank/DDBJ whole genome shotgun (WGS) entry which is preliminary data.</text>
</comment>
<evidence type="ECO:0000256" key="1">
    <source>
        <dbReference type="ARBA" id="ARBA00022676"/>
    </source>
</evidence>
<dbReference type="PANTHER" id="PTHR34136">
    <property type="match status" value="1"/>
</dbReference>
<keyword evidence="1" id="KW-0328">Glycosyltransferase</keyword>
<dbReference type="PANTHER" id="PTHR34136:SF1">
    <property type="entry name" value="UDP-N-ACETYL-D-MANNOSAMINURONIC ACID TRANSFERASE"/>
    <property type="match status" value="1"/>
</dbReference>
<protein>
    <submittedName>
        <fullName evidence="3">WecB/TagA/CpsF family glycosyltransferase</fullName>
    </submittedName>
</protein>
<reference evidence="3 4" key="2">
    <citation type="submission" date="2019-09" db="EMBL/GenBank/DDBJ databases">
        <title>Mesorhizobium sp. MaA-C15 isolated from Microcystis aeruginosa.</title>
        <authorList>
            <person name="Jeong S.E."/>
            <person name="Jin H.M."/>
            <person name="Jeon C.O."/>
        </authorList>
    </citation>
    <scope>NUCLEOTIDE SEQUENCE [LARGE SCALE GENOMIC DNA]</scope>
    <source>
        <strain evidence="3 4">MaA-C15</strain>
    </source>
</reference>
<dbReference type="Proteomes" id="UP000323258">
    <property type="component" value="Unassembled WGS sequence"/>
</dbReference>
<gene>
    <name evidence="3" type="ORF">FY036_08320</name>
</gene>
<dbReference type="InterPro" id="IPR004629">
    <property type="entry name" value="WecG_TagA_CpsF"/>
</dbReference>
<dbReference type="Pfam" id="PF03808">
    <property type="entry name" value="Glyco_tran_WecG"/>
    <property type="match status" value="1"/>
</dbReference>
<dbReference type="AlphaFoldDB" id="A0A5D4GYT8"/>
<reference evidence="3 4" key="1">
    <citation type="submission" date="2019-08" db="EMBL/GenBank/DDBJ databases">
        <authorList>
            <person name="Seo Y.L."/>
        </authorList>
    </citation>
    <scope>NUCLEOTIDE SEQUENCE [LARGE SCALE GENOMIC DNA]</scope>
    <source>
        <strain evidence="3 4">MaA-C15</strain>
    </source>
</reference>